<dbReference type="CDD" id="cd00085">
    <property type="entry name" value="HNHc"/>
    <property type="match status" value="1"/>
</dbReference>
<dbReference type="RefSeq" id="WP_111600280.1">
    <property type="nucleotide sequence ID" value="NZ_QLLL01000013.1"/>
</dbReference>
<protein>
    <recommendedName>
        <fullName evidence="1">HNH nuclease domain-containing protein</fullName>
    </recommendedName>
</protein>
<reference evidence="2 3" key="1">
    <citation type="submission" date="2018-06" db="EMBL/GenBank/DDBJ databases">
        <title>Genomic Encyclopedia of Archaeal and Bacterial Type Strains, Phase II (KMG-II): from individual species to whole genera.</title>
        <authorList>
            <person name="Goeker M."/>
        </authorList>
    </citation>
    <scope>NUCLEOTIDE SEQUENCE [LARGE SCALE GENOMIC DNA]</scope>
    <source>
        <strain evidence="2 3">DSM 23857</strain>
    </source>
</reference>
<sequence>MRLYAFNKLEEKLTQLGYPQMKESGFKVIKVDLTQEEISGHISYRQDGVYRTINNQAQRGYMYMYSYDVAKHNQYPKFHIMKCKTIVDQMSRGAFNTKYIWSNSNVVDVQERTTRDVYHDVRLSLCGNCAKEAVGTIERTTEEFYQMLLANAALTIDVSLDKRPYNSGEISKIFREMMNYTCNACSLKITDRMDRVYMHMHHKDHNPLNNYPENLESLCYLCHIHTDALHKAKLNKPRIKQSLDYFVNKYKEELVKIGNPYIKAYLTQL</sequence>
<dbReference type="Proteomes" id="UP000249547">
    <property type="component" value="Unassembled WGS sequence"/>
</dbReference>
<evidence type="ECO:0000259" key="1">
    <source>
        <dbReference type="SMART" id="SM00507"/>
    </source>
</evidence>
<feature type="domain" description="HNH nuclease" evidence="1">
    <location>
        <begin position="172"/>
        <end position="224"/>
    </location>
</feature>
<keyword evidence="3" id="KW-1185">Reference proteome</keyword>
<name>A0A327Q7U4_9BACT</name>
<evidence type="ECO:0000313" key="2">
    <source>
        <dbReference type="EMBL" id="RAI97846.1"/>
    </source>
</evidence>
<comment type="caution">
    <text evidence="2">The sequence shown here is derived from an EMBL/GenBank/DDBJ whole genome shotgun (WGS) entry which is preliminary data.</text>
</comment>
<evidence type="ECO:0000313" key="3">
    <source>
        <dbReference type="Proteomes" id="UP000249547"/>
    </source>
</evidence>
<dbReference type="InterPro" id="IPR003615">
    <property type="entry name" value="HNH_nuc"/>
</dbReference>
<gene>
    <name evidence="2" type="ORF">LX64_04894</name>
</gene>
<organism evidence="2 3">
    <name type="scientific">Chitinophaga skermanii</name>
    <dbReference type="NCBI Taxonomy" id="331697"/>
    <lineage>
        <taxon>Bacteria</taxon>
        <taxon>Pseudomonadati</taxon>
        <taxon>Bacteroidota</taxon>
        <taxon>Chitinophagia</taxon>
        <taxon>Chitinophagales</taxon>
        <taxon>Chitinophagaceae</taxon>
        <taxon>Chitinophaga</taxon>
    </lineage>
</organism>
<accession>A0A327Q7U4</accession>
<dbReference type="EMBL" id="QLLL01000013">
    <property type="protein sequence ID" value="RAI97846.1"/>
    <property type="molecule type" value="Genomic_DNA"/>
</dbReference>
<dbReference type="OrthoDB" id="1072451at2"/>
<proteinExistence type="predicted"/>
<dbReference type="SMART" id="SM00507">
    <property type="entry name" value="HNHc"/>
    <property type="match status" value="1"/>
</dbReference>
<dbReference type="AlphaFoldDB" id="A0A327Q7U4"/>